<dbReference type="InterPro" id="IPR007844">
    <property type="entry name" value="AsmA"/>
</dbReference>
<dbReference type="HOGENOM" id="CLU_012870_0_0_4"/>
<dbReference type="Pfam" id="PF05170">
    <property type="entry name" value="AsmA"/>
    <property type="match status" value="1"/>
</dbReference>
<dbReference type="AlphaFoldDB" id="D5CM53"/>
<dbReference type="STRING" id="580332.Slit_0426"/>
<gene>
    <name evidence="3" type="ordered locus">Slit_0426</name>
</gene>
<evidence type="ECO:0000256" key="1">
    <source>
        <dbReference type="SAM" id="Phobius"/>
    </source>
</evidence>
<evidence type="ECO:0000259" key="2">
    <source>
        <dbReference type="Pfam" id="PF05170"/>
    </source>
</evidence>
<dbReference type="GO" id="GO:0005886">
    <property type="term" value="C:plasma membrane"/>
    <property type="evidence" value="ECO:0007669"/>
    <property type="project" value="TreeGrafter"/>
</dbReference>
<reference evidence="3 4" key="1">
    <citation type="submission" date="2010-03" db="EMBL/GenBank/DDBJ databases">
        <title>Complete sequence of Sideroxydans lithotrophicus ES-1.</title>
        <authorList>
            <consortium name="US DOE Joint Genome Institute"/>
            <person name="Lucas S."/>
            <person name="Copeland A."/>
            <person name="Lapidus A."/>
            <person name="Cheng J.-F."/>
            <person name="Bruce D."/>
            <person name="Goodwin L."/>
            <person name="Pitluck S."/>
            <person name="Munk A.C."/>
            <person name="Detter J.C."/>
            <person name="Han C."/>
            <person name="Tapia R."/>
            <person name="Larimer F."/>
            <person name="Land M."/>
            <person name="Hauser L."/>
            <person name="Kyrpides N."/>
            <person name="Ivanova N."/>
            <person name="Emerson D."/>
            <person name="Woyke T."/>
        </authorList>
    </citation>
    <scope>NUCLEOTIDE SEQUENCE [LARGE SCALE GENOMIC DNA]</scope>
    <source>
        <strain evidence="3 4">ES-1</strain>
    </source>
</reference>
<dbReference type="KEGG" id="slt:Slit_0426"/>
<keyword evidence="1" id="KW-0472">Membrane</keyword>
<dbReference type="GO" id="GO:0090313">
    <property type="term" value="P:regulation of protein targeting to membrane"/>
    <property type="evidence" value="ECO:0007669"/>
    <property type="project" value="TreeGrafter"/>
</dbReference>
<accession>D5CM53</accession>
<dbReference type="PANTHER" id="PTHR30441:SF4">
    <property type="entry name" value="PROTEIN ASMA"/>
    <property type="match status" value="1"/>
</dbReference>
<dbReference type="OrthoDB" id="9766390at2"/>
<sequence>MNKYLKYGLWSIAVVVAVAAGMIVYIAATFDPNAYKPQIIQAVKDSKHRTLKLDGDIKLHFFPSIGASLGKVSLSEFESEQEFISVDSASVSLKLLPLLARQIVVDEVDVSGVKAQLVKYKNGKTNIDDLIGKEEATPAAPTPPAAASGAPMQFDIASVQVAKTDLSYSDEATGASYSVKDLNLKTGRIANDTPSKIDFSAHLQSSKPKLDIVAQIKTTLTFDLEKNLFQVQGLDMQANGNALDITDLHVQAGGDASARVATKEYSMKKFTLSASGAKGKSKDKFEAKLDVPELSLAKDKFTGNGVTLNAKLDGAPGSIVAVLELPGIEGNASSFKVSAMVLDAELKQPDQTFKLKLTSPVTGSIEAQQFNLSDLTLAVNATGDKLPGKSINSQLKGSFQADLGRQSIQGNLAGGLLQSQIKAKLAVNNFNVPMIRYDLEVDQFDADPYLPPKTVTAKEPGPAGGKAEPEQPFDLSALKTLNVEGSVRIGSLKAANVKVAQLRVDVKARNGQVNIAPLSAKLYQGSIDGKASLNAASYDFAINEKLTGVDVAPLLKDAADLDLAEGRGNISFDLTTHGNTVGGLKKALNGKASVDLANGAIKGINLEKLVQGIQSLGKDTRMQTLGVDKSEKTPFNEFKATFKIRNGVAHNDDLAVKSTVLRVTGKGDIDIGHDNLDYNAKAIFAKTEQGKTATLPVNVSGAFDNLKFKVDYGALIADVARQKIDEKKEQVKEEAKTKLQEELKKGLKGLFK</sequence>
<dbReference type="Proteomes" id="UP000001625">
    <property type="component" value="Chromosome"/>
</dbReference>
<keyword evidence="1" id="KW-0812">Transmembrane</keyword>
<keyword evidence="4" id="KW-1185">Reference proteome</keyword>
<protein>
    <submittedName>
        <fullName evidence="3">AsmA family protein</fullName>
    </submittedName>
</protein>
<dbReference type="PANTHER" id="PTHR30441">
    <property type="entry name" value="DUF748 DOMAIN-CONTAINING PROTEIN"/>
    <property type="match status" value="1"/>
</dbReference>
<keyword evidence="1" id="KW-1133">Transmembrane helix</keyword>
<evidence type="ECO:0000313" key="3">
    <source>
        <dbReference type="EMBL" id="ADE10667.1"/>
    </source>
</evidence>
<proteinExistence type="predicted"/>
<dbReference type="InterPro" id="IPR052894">
    <property type="entry name" value="AsmA-related"/>
</dbReference>
<dbReference type="EMBL" id="CP001965">
    <property type="protein sequence ID" value="ADE10667.1"/>
    <property type="molecule type" value="Genomic_DNA"/>
</dbReference>
<feature type="domain" description="AsmA" evidence="2">
    <location>
        <begin position="1"/>
        <end position="653"/>
    </location>
</feature>
<evidence type="ECO:0000313" key="4">
    <source>
        <dbReference type="Proteomes" id="UP000001625"/>
    </source>
</evidence>
<organism evidence="3 4">
    <name type="scientific">Sideroxydans lithotrophicus (strain ES-1)</name>
    <dbReference type="NCBI Taxonomy" id="580332"/>
    <lineage>
        <taxon>Bacteria</taxon>
        <taxon>Pseudomonadati</taxon>
        <taxon>Pseudomonadota</taxon>
        <taxon>Betaproteobacteria</taxon>
        <taxon>Nitrosomonadales</taxon>
        <taxon>Gallionellaceae</taxon>
        <taxon>Sideroxydans</taxon>
    </lineage>
</organism>
<feature type="transmembrane region" description="Helical" evidence="1">
    <location>
        <begin position="7"/>
        <end position="28"/>
    </location>
</feature>
<dbReference type="eggNOG" id="COG2982">
    <property type="taxonomic scope" value="Bacteria"/>
</dbReference>
<dbReference type="RefSeq" id="WP_013028566.1">
    <property type="nucleotide sequence ID" value="NC_013959.1"/>
</dbReference>
<name>D5CM53_SIDLE</name>